<dbReference type="GO" id="GO:0006629">
    <property type="term" value="P:lipid metabolic process"/>
    <property type="evidence" value="ECO:0007669"/>
    <property type="project" value="TreeGrafter"/>
</dbReference>
<feature type="transmembrane region" description="Helical" evidence="7">
    <location>
        <begin position="351"/>
        <end position="380"/>
    </location>
</feature>
<evidence type="ECO:0000256" key="3">
    <source>
        <dbReference type="ARBA" id="ARBA00022692"/>
    </source>
</evidence>
<dbReference type="RefSeq" id="WP_407050276.1">
    <property type="nucleotide sequence ID" value="NZ_CP158568.1"/>
</dbReference>
<evidence type="ECO:0000313" key="8">
    <source>
        <dbReference type="EMBL" id="XBY45186.1"/>
    </source>
</evidence>
<dbReference type="AlphaFoldDB" id="A0AAU7XB60"/>
<dbReference type="Pfam" id="PF07787">
    <property type="entry name" value="TMEM43"/>
    <property type="match status" value="1"/>
</dbReference>
<evidence type="ECO:0000256" key="4">
    <source>
        <dbReference type="ARBA" id="ARBA00022824"/>
    </source>
</evidence>
<keyword evidence="3 7" id="KW-0812">Transmembrane</keyword>
<reference evidence="8" key="1">
    <citation type="submission" date="2024-06" db="EMBL/GenBank/DDBJ databases">
        <title>Methylostella associata gen. nov., sp. nov., a novel Ancalomicrobiaceae-affiliated facultatively methylotrophic bacteria that feed on methanotrophs of the genus Methylococcus.</title>
        <authorList>
            <person name="Saltykova V."/>
            <person name="Danilova O.V."/>
            <person name="Oshkin I.Y."/>
            <person name="Belova S.E."/>
            <person name="Pimenov N.V."/>
            <person name="Dedysh S.N."/>
        </authorList>
    </citation>
    <scope>NUCLEOTIDE SEQUENCE</scope>
    <source>
        <strain evidence="8">S20</strain>
    </source>
</reference>
<dbReference type="GO" id="GO:0071763">
    <property type="term" value="P:nuclear membrane organization"/>
    <property type="evidence" value="ECO:0007669"/>
    <property type="project" value="TreeGrafter"/>
</dbReference>
<protein>
    <submittedName>
        <fullName evidence="8">TMEM43 family protein</fullName>
    </submittedName>
</protein>
<dbReference type="KEGG" id="mflg:ABS361_02515"/>
<dbReference type="InterPro" id="IPR012430">
    <property type="entry name" value="TMEM43_fam"/>
</dbReference>
<proteinExistence type="predicted"/>
<keyword evidence="6 7" id="KW-0472">Membrane</keyword>
<dbReference type="EMBL" id="CP158568">
    <property type="protein sequence ID" value="XBY45186.1"/>
    <property type="molecule type" value="Genomic_DNA"/>
</dbReference>
<gene>
    <name evidence="8" type="ORF">ABS361_02515</name>
</gene>
<sequence>MSSSDGQDNTPGFGGSFDAYGSSGATGGDTFTETTSTSWFERIGNSLKALLIAPIVILIGIVLLGWNEGRAVGTARSLTEGAGVVVSIAAAPVDPVNEGKLVHVMGPLAVTGKLRDANFGVAADGLRLVRKVEAFQWKESSHSETRKKLGGGEETITTYSYATDWTDTPVDGASFKQPNGHRNPPVPVASQTFQAQKVQLGDFTLTPAQAGSFGKPVARPVQPGELAAVKAAAGGGAAQAQILDGRVYFGADPARPKVGDFRISYELVPAGDATVVARQTGKGFTGYATSNGRTIEILHDGQVPAAQVFKEAQQENSILTWILRLVGMVVLFVGFSMLVGPLSVIADIVPFIGSIVGGIGGFFAFGAALFVGSITIAIAWFAVRPLMSIGLIVAGVAAVVLFRKLAGSRRPAAGPASVKA</sequence>
<evidence type="ECO:0000256" key="7">
    <source>
        <dbReference type="SAM" id="Phobius"/>
    </source>
</evidence>
<accession>A0AAU7XB60</accession>
<dbReference type="PANTHER" id="PTHR13416">
    <property type="match status" value="1"/>
</dbReference>
<keyword evidence="5 7" id="KW-1133">Transmembrane helix</keyword>
<dbReference type="GO" id="GO:0012505">
    <property type="term" value="C:endomembrane system"/>
    <property type="evidence" value="ECO:0007669"/>
    <property type="project" value="UniProtKB-SubCell"/>
</dbReference>
<dbReference type="PANTHER" id="PTHR13416:SF2">
    <property type="entry name" value="TRANSMEMBRANE PROTEIN 43"/>
    <property type="match status" value="1"/>
</dbReference>
<feature type="transmembrane region" description="Helical" evidence="7">
    <location>
        <begin position="386"/>
        <end position="402"/>
    </location>
</feature>
<organism evidence="8">
    <name type="scientific">Methyloraptor flagellatus</name>
    <dbReference type="NCBI Taxonomy" id="3162530"/>
    <lineage>
        <taxon>Bacteria</taxon>
        <taxon>Pseudomonadati</taxon>
        <taxon>Pseudomonadota</taxon>
        <taxon>Alphaproteobacteria</taxon>
        <taxon>Hyphomicrobiales</taxon>
        <taxon>Ancalomicrobiaceae</taxon>
        <taxon>Methyloraptor</taxon>
    </lineage>
</organism>
<feature type="transmembrane region" description="Helical" evidence="7">
    <location>
        <begin position="49"/>
        <end position="66"/>
    </location>
</feature>
<evidence type="ECO:0000256" key="5">
    <source>
        <dbReference type="ARBA" id="ARBA00022989"/>
    </source>
</evidence>
<evidence type="ECO:0000256" key="6">
    <source>
        <dbReference type="ARBA" id="ARBA00023136"/>
    </source>
</evidence>
<comment type="subcellular location">
    <subcellularLocation>
        <location evidence="1">Endomembrane system</location>
        <topology evidence="1">Multi-pass membrane protein</topology>
    </subcellularLocation>
    <subcellularLocation>
        <location evidence="2">Endoplasmic reticulum membrane</location>
    </subcellularLocation>
</comment>
<keyword evidence="4" id="KW-0256">Endoplasmic reticulum</keyword>
<evidence type="ECO:0000256" key="1">
    <source>
        <dbReference type="ARBA" id="ARBA00004127"/>
    </source>
</evidence>
<evidence type="ECO:0000256" key="2">
    <source>
        <dbReference type="ARBA" id="ARBA00004586"/>
    </source>
</evidence>
<feature type="transmembrane region" description="Helical" evidence="7">
    <location>
        <begin position="318"/>
        <end position="339"/>
    </location>
</feature>
<name>A0AAU7XB60_9HYPH</name>